<sequence>MKNRGVLLPLLVAIAAAVVYAMIVSSAEKKLNASKNIKQVFVPIRDIKEREVIKRDFVKPVPVPAAYLQKDAFTYTTDADFRAIENAVARIQIPKGNQISKYAITSLSPEAGLSSKIPVQMRGFLIKVPVETAGMIKPDDNIDVLLTFEAQMKSGTRQKVTVTLLQNVKVLGVGSDLGQGLDAKTANAMKNKEEDAAAYSDSSALSLALSPRDAQYLALAQAEGDISVILRSHGDVTNYLMEIATFEKLFQ</sequence>
<accession>A0A928HED8</accession>
<comment type="caution">
    <text evidence="2">The sequence shown here is derived from an EMBL/GenBank/DDBJ whole genome shotgun (WGS) entry which is preliminary data.</text>
</comment>
<dbReference type="CDD" id="cd11614">
    <property type="entry name" value="SAF_CpaB_FlgA_like"/>
    <property type="match status" value="1"/>
</dbReference>
<dbReference type="InterPro" id="IPR031571">
    <property type="entry name" value="RcpC_dom"/>
</dbReference>
<organism evidence="2 3">
    <name type="scientific">Candidatus Avelusimicrobium gallicola</name>
    <dbReference type="NCBI Taxonomy" id="2562704"/>
    <lineage>
        <taxon>Bacteria</taxon>
        <taxon>Pseudomonadati</taxon>
        <taxon>Elusimicrobiota</taxon>
        <taxon>Elusimicrobia</taxon>
        <taxon>Elusimicrobiales</taxon>
        <taxon>Elusimicrobiaceae</taxon>
        <taxon>Candidatus Avelusimicrobium</taxon>
    </lineage>
</organism>
<dbReference type="Proteomes" id="UP000725649">
    <property type="component" value="Unassembled WGS sequence"/>
</dbReference>
<evidence type="ECO:0000313" key="3">
    <source>
        <dbReference type="Proteomes" id="UP000725649"/>
    </source>
</evidence>
<gene>
    <name evidence="2" type="primary">cpaB</name>
    <name evidence="2" type="ORF">E7027_00225</name>
</gene>
<evidence type="ECO:0000313" key="2">
    <source>
        <dbReference type="EMBL" id="MBE6420568.1"/>
    </source>
</evidence>
<dbReference type="InterPro" id="IPR017592">
    <property type="entry name" value="Pilus_assmbl_Flp-typ_CpaB"/>
</dbReference>
<name>A0A928HED8_9BACT</name>
<dbReference type="Pfam" id="PF16976">
    <property type="entry name" value="RcpC"/>
    <property type="match status" value="1"/>
</dbReference>
<dbReference type="AlphaFoldDB" id="A0A928HED8"/>
<reference evidence="2" key="1">
    <citation type="submission" date="2019-04" db="EMBL/GenBank/DDBJ databases">
        <title>Evolution of Biomass-Degrading Anaerobic Consortia Revealed by Metagenomics.</title>
        <authorList>
            <person name="Peng X."/>
        </authorList>
    </citation>
    <scope>NUCLEOTIDE SEQUENCE</scope>
    <source>
        <strain evidence="2">SIG66</strain>
    </source>
</reference>
<feature type="domain" description="Flp pilus assembly protein RcpC/CpaB" evidence="1">
    <location>
        <begin position="112"/>
        <end position="231"/>
    </location>
</feature>
<protein>
    <submittedName>
        <fullName evidence="2">Flp pilus assembly protein CpaB</fullName>
    </submittedName>
</protein>
<dbReference type="NCBIfam" id="TIGR03177">
    <property type="entry name" value="pilus_cpaB"/>
    <property type="match status" value="1"/>
</dbReference>
<proteinExistence type="predicted"/>
<dbReference type="EMBL" id="SUVG01000001">
    <property type="protein sequence ID" value="MBE6420568.1"/>
    <property type="molecule type" value="Genomic_DNA"/>
</dbReference>
<evidence type="ECO:0000259" key="1">
    <source>
        <dbReference type="Pfam" id="PF16976"/>
    </source>
</evidence>